<evidence type="ECO:0000313" key="3">
    <source>
        <dbReference type="Proteomes" id="UP001156690"/>
    </source>
</evidence>
<dbReference type="InterPro" id="IPR036622">
    <property type="entry name" value="LigA_sf"/>
</dbReference>
<accession>A0AAV5NXM2</accession>
<protein>
    <submittedName>
        <fullName evidence="2">Protocatechuate 4,5-dioxygenase subunit alpha</fullName>
    </submittedName>
</protein>
<dbReference type="SUPFAM" id="SSF48076">
    <property type="entry name" value="LigA subunit of an aromatic-ring-opening dioxygenase LigAB"/>
    <property type="match status" value="1"/>
</dbReference>
<comment type="caution">
    <text evidence="2">The sequence shown here is derived from an EMBL/GenBank/DDBJ whole genome shotgun (WGS) entry which is preliminary data.</text>
</comment>
<feature type="domain" description="Extradiol ring-cleavage dioxygenase LigAB LigA subunit" evidence="1">
    <location>
        <begin position="27"/>
        <end position="114"/>
    </location>
</feature>
<dbReference type="Proteomes" id="UP001156690">
    <property type="component" value="Unassembled WGS sequence"/>
</dbReference>
<sequence>MRDERDYDDIPGTYVFDGEQSRKGYHLNMFCMSLNKQENRDEFEKDEQAYVNKYALTEEQKQAVLNREWLQMLKLGGNIYYTFKLAIFDGLTMQHAGAAMSGTEMTVEEFRQMMLDGGRSIKGNRSKKEQGNQNG</sequence>
<organism evidence="2 3">
    <name type="scientific">Vibrio penaeicida</name>
    <dbReference type="NCBI Taxonomy" id="104609"/>
    <lineage>
        <taxon>Bacteria</taxon>
        <taxon>Pseudomonadati</taxon>
        <taxon>Pseudomonadota</taxon>
        <taxon>Gammaproteobacteria</taxon>
        <taxon>Vibrionales</taxon>
        <taxon>Vibrionaceae</taxon>
        <taxon>Vibrio</taxon>
    </lineage>
</organism>
<proteinExistence type="predicted"/>
<dbReference type="InterPro" id="IPR011986">
    <property type="entry name" value="Xdiol_dOase_LigA"/>
</dbReference>
<evidence type="ECO:0000313" key="2">
    <source>
        <dbReference type="EMBL" id="GLQ74746.1"/>
    </source>
</evidence>
<dbReference type="Gene3D" id="1.10.700.10">
    <property type="entry name" value="Dioxygenase LigAB, LigA subunit"/>
    <property type="match status" value="1"/>
</dbReference>
<reference evidence="3" key="1">
    <citation type="journal article" date="2019" name="Int. J. Syst. Evol. Microbiol.">
        <title>The Global Catalogue of Microorganisms (GCM) 10K type strain sequencing project: providing services to taxonomists for standard genome sequencing and annotation.</title>
        <authorList>
            <consortium name="The Broad Institute Genomics Platform"/>
            <consortium name="The Broad Institute Genome Sequencing Center for Infectious Disease"/>
            <person name="Wu L."/>
            <person name="Ma J."/>
        </authorList>
    </citation>
    <scope>NUCLEOTIDE SEQUENCE [LARGE SCALE GENOMIC DNA]</scope>
    <source>
        <strain evidence="3">NBRC 15640</strain>
    </source>
</reference>
<dbReference type="NCBIfam" id="TIGR02792">
    <property type="entry name" value="PCA_ligA"/>
    <property type="match status" value="1"/>
</dbReference>
<evidence type="ECO:0000259" key="1">
    <source>
        <dbReference type="Pfam" id="PF07746"/>
    </source>
</evidence>
<dbReference type="RefSeq" id="WP_126606279.1">
    <property type="nucleotide sequence ID" value="NZ_AP025144.1"/>
</dbReference>
<keyword evidence="3" id="KW-1185">Reference proteome</keyword>
<dbReference type="CDD" id="cd07924">
    <property type="entry name" value="PCA_45_Doxase_A"/>
    <property type="match status" value="1"/>
</dbReference>
<dbReference type="AlphaFoldDB" id="A0AAV5NXM2"/>
<name>A0AAV5NXM2_9VIBR</name>
<dbReference type="InterPro" id="IPR014159">
    <property type="entry name" value="PCA_LigA"/>
</dbReference>
<dbReference type="EMBL" id="BSNX01000063">
    <property type="protein sequence ID" value="GLQ74746.1"/>
    <property type="molecule type" value="Genomic_DNA"/>
</dbReference>
<dbReference type="Pfam" id="PF07746">
    <property type="entry name" value="LigA"/>
    <property type="match status" value="1"/>
</dbReference>
<gene>
    <name evidence="2" type="primary">ligA_2</name>
    <name evidence="2" type="ORF">GCM10007932_41080</name>
</gene>